<dbReference type="Pfam" id="PF02784">
    <property type="entry name" value="Orn_Arg_deC_N"/>
    <property type="match status" value="1"/>
</dbReference>
<dbReference type="SUPFAM" id="SSF51419">
    <property type="entry name" value="PLP-binding barrel"/>
    <property type="match status" value="1"/>
</dbReference>
<reference evidence="11" key="1">
    <citation type="submission" date="2017-05" db="EMBL/GenBank/DDBJ databases">
        <authorList>
            <person name="Rodrigo-Torres L."/>
            <person name="Arahal R. D."/>
            <person name="Lucena T."/>
        </authorList>
    </citation>
    <scope>NUCLEOTIDE SEQUENCE [LARGE SCALE GENOMIC DNA]</scope>
    <source>
        <strain evidence="11">CECT 8621</strain>
    </source>
</reference>
<dbReference type="Gene3D" id="3.20.20.10">
    <property type="entry name" value="Alanine racemase"/>
    <property type="match status" value="1"/>
</dbReference>
<keyword evidence="3 8" id="KW-0663">Pyridoxal phosphate</keyword>
<evidence type="ECO:0000313" key="11">
    <source>
        <dbReference type="Proteomes" id="UP000202922"/>
    </source>
</evidence>
<dbReference type="InterPro" id="IPR022644">
    <property type="entry name" value="De-COase2_N"/>
</dbReference>
<dbReference type="PRINTS" id="PR01179">
    <property type="entry name" value="ODADCRBXLASE"/>
</dbReference>
<evidence type="ECO:0000256" key="1">
    <source>
        <dbReference type="ARBA" id="ARBA00001933"/>
    </source>
</evidence>
<dbReference type="AlphaFoldDB" id="A0A238JQM6"/>
<evidence type="ECO:0000256" key="8">
    <source>
        <dbReference type="PIRSR" id="PIRSR600183-50"/>
    </source>
</evidence>
<comment type="catalytic activity">
    <reaction evidence="7">
        <text>L-ornithine + H(+) = putrescine + CO2</text>
        <dbReference type="Rhea" id="RHEA:22964"/>
        <dbReference type="ChEBI" id="CHEBI:15378"/>
        <dbReference type="ChEBI" id="CHEBI:16526"/>
        <dbReference type="ChEBI" id="CHEBI:46911"/>
        <dbReference type="ChEBI" id="CHEBI:326268"/>
        <dbReference type="EC" id="4.1.1.17"/>
    </reaction>
</comment>
<dbReference type="InterPro" id="IPR009006">
    <property type="entry name" value="Ala_racemase/Decarboxylase_C"/>
</dbReference>
<protein>
    <recommendedName>
        <fullName evidence="6">ornithine decarboxylase</fullName>
        <ecNumber evidence="6">4.1.1.17</ecNumber>
    </recommendedName>
</protein>
<comment type="pathway">
    <text evidence="5">Amine and polyamine biosynthesis; putrescine biosynthesis via L-ornithine pathway; putrescine from L-ornithine: step 1/1.</text>
</comment>
<evidence type="ECO:0000256" key="4">
    <source>
        <dbReference type="ARBA" id="ARBA00023239"/>
    </source>
</evidence>
<dbReference type="EMBL" id="FXYE01000001">
    <property type="protein sequence ID" value="SMX32988.1"/>
    <property type="molecule type" value="Genomic_DNA"/>
</dbReference>
<name>A0A238JQM6_9RHOB</name>
<dbReference type="InterPro" id="IPR000183">
    <property type="entry name" value="Orn/DAP/Arg_de-COase"/>
</dbReference>
<dbReference type="GO" id="GO:0004586">
    <property type="term" value="F:ornithine decarboxylase activity"/>
    <property type="evidence" value="ECO:0007669"/>
    <property type="project" value="UniProtKB-EC"/>
</dbReference>
<evidence type="ECO:0000256" key="5">
    <source>
        <dbReference type="ARBA" id="ARBA00034115"/>
    </source>
</evidence>
<evidence type="ECO:0000259" key="9">
    <source>
        <dbReference type="Pfam" id="PF02784"/>
    </source>
</evidence>
<dbReference type="EC" id="4.1.1.17" evidence="6"/>
<feature type="modified residue" description="N6-(pyridoxal phosphate)lysine" evidence="8">
    <location>
        <position position="52"/>
    </location>
</feature>
<sequence>MGLQQEFWETPSAHIRATRPDHPVIYAAPEMLQASARRFIDGFPGLVSYAVKANPDPVVLANLAAAGVVTFDVASPQEMAMVQSAVPGAVMHYNNPVRSVDEIAQSVAFGVTSYSIDSLSELAKLAPSVSRRCEVAVRFKLPVAGAVYDFGDKFGATADQAVVLLQEVAALGFTPAMTFHPGTQCTDPAAWRAYILAAADIAKAAGVKPARLNVGGGFPSHRQSGNAPQLDVIFSAIKAAGVQGFGPDHPVLLCEPGRAMVAEGFTLATRVKAIRDGAHVFLNDGIYGGLAEAPLMGTIDRTTVIRPDGMPRTGPVLNRVVFGPTCDSLDRLPGTLRLPSDMVEGDYVLFHGVGAYSTATVTRFNGYGALEQAVVFALSV</sequence>
<dbReference type="InterPro" id="IPR022653">
    <property type="entry name" value="De-COase2_pyr-phos_BS"/>
</dbReference>
<dbReference type="PANTHER" id="PTHR11482:SF6">
    <property type="entry name" value="ORNITHINE DECARBOXYLASE 1-RELATED"/>
    <property type="match status" value="1"/>
</dbReference>
<dbReference type="InterPro" id="IPR029066">
    <property type="entry name" value="PLP-binding_barrel"/>
</dbReference>
<dbReference type="RefSeq" id="WP_093966115.1">
    <property type="nucleotide sequence ID" value="NZ_FXYE01000001.1"/>
</dbReference>
<dbReference type="Proteomes" id="UP000202922">
    <property type="component" value="Unassembled WGS sequence"/>
</dbReference>
<dbReference type="CDD" id="cd00622">
    <property type="entry name" value="PLPDE_III_ODC"/>
    <property type="match status" value="1"/>
</dbReference>
<evidence type="ECO:0000256" key="2">
    <source>
        <dbReference type="ARBA" id="ARBA00008872"/>
    </source>
</evidence>
<dbReference type="GO" id="GO:0005737">
    <property type="term" value="C:cytoplasm"/>
    <property type="evidence" value="ECO:0007669"/>
    <property type="project" value="TreeGrafter"/>
</dbReference>
<comment type="similarity">
    <text evidence="2">Belongs to the Orn/Lys/Arg decarboxylase class-II family.</text>
</comment>
<feature type="active site" description="Proton donor" evidence="8">
    <location>
        <position position="326"/>
    </location>
</feature>
<accession>A0A238JQM6</accession>
<dbReference type="PROSITE" id="PS00878">
    <property type="entry name" value="ODR_DC_2_1"/>
    <property type="match status" value="1"/>
</dbReference>
<evidence type="ECO:0000256" key="3">
    <source>
        <dbReference type="ARBA" id="ARBA00022898"/>
    </source>
</evidence>
<keyword evidence="4 10" id="KW-0456">Lyase</keyword>
<organism evidence="10 11">
    <name type="scientific">Actibacterium lipolyticum</name>
    <dbReference type="NCBI Taxonomy" id="1524263"/>
    <lineage>
        <taxon>Bacteria</taxon>
        <taxon>Pseudomonadati</taxon>
        <taxon>Pseudomonadota</taxon>
        <taxon>Alphaproteobacteria</taxon>
        <taxon>Rhodobacterales</taxon>
        <taxon>Roseobacteraceae</taxon>
        <taxon>Actibacterium</taxon>
    </lineage>
</organism>
<feature type="domain" description="Orn/DAP/Arg decarboxylase 2 N-terminal" evidence="9">
    <location>
        <begin position="38"/>
        <end position="262"/>
    </location>
</feature>
<dbReference type="SUPFAM" id="SSF50621">
    <property type="entry name" value="Alanine racemase C-terminal domain-like"/>
    <property type="match status" value="1"/>
</dbReference>
<proteinExistence type="inferred from homology"/>
<dbReference type="InterPro" id="IPR002433">
    <property type="entry name" value="Orn_de-COase"/>
</dbReference>
<dbReference type="PRINTS" id="PR01182">
    <property type="entry name" value="ORNDCRBXLASE"/>
</dbReference>
<gene>
    <name evidence="10" type="primary">ldc_1</name>
    <name evidence="10" type="ORF">COL8621_00933</name>
</gene>
<dbReference type="Gene3D" id="2.40.37.10">
    <property type="entry name" value="Lyase, Ornithine Decarboxylase, Chain A, domain 1"/>
    <property type="match status" value="1"/>
</dbReference>
<dbReference type="GO" id="GO:0033387">
    <property type="term" value="P:putrescine biosynthetic process from arginine, via ornithine"/>
    <property type="evidence" value="ECO:0007669"/>
    <property type="project" value="TreeGrafter"/>
</dbReference>
<comment type="cofactor">
    <cofactor evidence="1 8">
        <name>pyridoxal 5'-phosphate</name>
        <dbReference type="ChEBI" id="CHEBI:597326"/>
    </cofactor>
</comment>
<evidence type="ECO:0000256" key="6">
    <source>
        <dbReference type="ARBA" id="ARBA00034138"/>
    </source>
</evidence>
<evidence type="ECO:0000313" key="10">
    <source>
        <dbReference type="EMBL" id="SMX32988.1"/>
    </source>
</evidence>
<keyword evidence="11" id="KW-1185">Reference proteome</keyword>
<dbReference type="OrthoDB" id="9802147at2"/>
<dbReference type="PANTHER" id="PTHR11482">
    <property type="entry name" value="ARGININE/DIAMINOPIMELATE/ORNITHINE DECARBOXYLASE"/>
    <property type="match status" value="1"/>
</dbReference>
<evidence type="ECO:0000256" key="7">
    <source>
        <dbReference type="ARBA" id="ARBA00049127"/>
    </source>
</evidence>